<dbReference type="AlphaFoldDB" id="A0A9X4ERV7"/>
<name>A0A9X4ERV7_9FLAO</name>
<organism evidence="1 2">
    <name type="scientific">Tenacibaculum larymnensis</name>
    <dbReference type="NCBI Taxonomy" id="2878201"/>
    <lineage>
        <taxon>Bacteria</taxon>
        <taxon>Pseudomonadati</taxon>
        <taxon>Bacteroidota</taxon>
        <taxon>Flavobacteriia</taxon>
        <taxon>Flavobacteriales</taxon>
        <taxon>Flavobacteriaceae</taxon>
        <taxon>Tenacibaculum</taxon>
    </lineage>
</organism>
<evidence type="ECO:0000313" key="1">
    <source>
        <dbReference type="EMBL" id="MDE1205417.1"/>
    </source>
</evidence>
<protein>
    <submittedName>
        <fullName evidence="1">Endonuclease V</fullName>
    </submittedName>
</protein>
<reference evidence="1" key="1">
    <citation type="submission" date="2021-09" db="EMBL/GenBank/DDBJ databases">
        <authorList>
            <person name="Smyrli M."/>
        </authorList>
    </citation>
    <scope>NUCLEOTIDE SEQUENCE</scope>
    <source>
        <strain evidence="1">LAR25</strain>
    </source>
</reference>
<dbReference type="Pfam" id="PF04493">
    <property type="entry name" value="Endonuclease_5"/>
    <property type="match status" value="1"/>
</dbReference>
<dbReference type="GO" id="GO:0004519">
    <property type="term" value="F:endonuclease activity"/>
    <property type="evidence" value="ECO:0007669"/>
    <property type="project" value="UniProtKB-KW"/>
</dbReference>
<keyword evidence="2" id="KW-1185">Reference proteome</keyword>
<dbReference type="InterPro" id="IPR007581">
    <property type="entry name" value="Endonuclease-V"/>
</dbReference>
<dbReference type="Gene3D" id="3.30.2170.10">
    <property type="entry name" value="archaeoglobus fulgidus dsm 4304 superfamily"/>
    <property type="match status" value="1"/>
</dbReference>
<dbReference type="GO" id="GO:0006281">
    <property type="term" value="P:DNA repair"/>
    <property type="evidence" value="ECO:0007669"/>
    <property type="project" value="InterPro"/>
</dbReference>
<proteinExistence type="predicted"/>
<dbReference type="RefSeq" id="WP_274638791.1">
    <property type="nucleotide sequence ID" value="NZ_JAIWJY010000001.1"/>
</dbReference>
<keyword evidence="1" id="KW-0378">Hydrolase</keyword>
<comment type="caution">
    <text evidence="1">The sequence shown here is derived from an EMBL/GenBank/DDBJ whole genome shotgun (WGS) entry which is preliminary data.</text>
</comment>
<dbReference type="Proteomes" id="UP001149303">
    <property type="component" value="Unassembled WGS sequence"/>
</dbReference>
<sequence>MDILMNKELLLAIDVYYYKQSAKVVGALFSWEDEKPKKILTTVYEGVEEYQSGNFYKRELPCILKLLASLDLNTLEAIIIDGHCYISNQKEFGLGGYLWKELKEKVPVIGVAKNRFHNTEDVSFPVYRGESKKPLYVSSIGYDVEQAKTNILMMTGKYRIPDILKIVDQQTRV</sequence>
<dbReference type="EMBL" id="JAIWJY010000001">
    <property type="protein sequence ID" value="MDE1205417.1"/>
    <property type="molecule type" value="Genomic_DNA"/>
</dbReference>
<evidence type="ECO:0000313" key="2">
    <source>
        <dbReference type="Proteomes" id="UP001149303"/>
    </source>
</evidence>
<gene>
    <name evidence="1" type="ORF">LCI24_01280</name>
</gene>
<keyword evidence="1" id="KW-0255">Endonuclease</keyword>
<accession>A0A9X4ERV7</accession>
<keyword evidence="1" id="KW-0540">Nuclease</keyword>